<dbReference type="InterPro" id="IPR036812">
    <property type="entry name" value="NAD(P)_OxRdtase_dom_sf"/>
</dbReference>
<evidence type="ECO:0000256" key="6">
    <source>
        <dbReference type="ARBA" id="ARBA00022975"/>
    </source>
</evidence>
<dbReference type="GO" id="GO:0036430">
    <property type="term" value="F:CMP kinase activity"/>
    <property type="evidence" value="ECO:0007669"/>
    <property type="project" value="RHEA"/>
</dbReference>
<feature type="binding site" evidence="10">
    <location>
        <begin position="191"/>
        <end position="193"/>
    </location>
    <ligand>
        <name>a ribonucleoside 5'-phosphate</name>
        <dbReference type="ChEBI" id="CHEBI:58043"/>
    </ligand>
</feature>
<gene>
    <name evidence="13" type="ORF">FCC1311_079992</name>
</gene>
<dbReference type="Gene3D" id="3.40.50.300">
    <property type="entry name" value="P-loop containing nucleotide triphosphate hydrolases"/>
    <property type="match status" value="1"/>
</dbReference>
<dbReference type="InterPro" id="IPR027417">
    <property type="entry name" value="P-loop_NTPase"/>
</dbReference>
<feature type="binding site" evidence="10">
    <location>
        <position position="225"/>
    </location>
    <ligand>
        <name>CMP</name>
        <dbReference type="ChEBI" id="CHEBI:60377"/>
    </ligand>
</feature>
<dbReference type="PROSITE" id="PS00062">
    <property type="entry name" value="ALDOKETO_REDUCTASE_2"/>
    <property type="match status" value="1"/>
</dbReference>
<dbReference type="AlphaFoldDB" id="A0A2R5GV34"/>
<evidence type="ECO:0000259" key="12">
    <source>
        <dbReference type="PROSITE" id="PS50866"/>
    </source>
</evidence>
<dbReference type="GO" id="GO:0005737">
    <property type="term" value="C:cytoplasm"/>
    <property type="evidence" value="ECO:0007669"/>
    <property type="project" value="UniProtKB-SubCell"/>
</dbReference>
<keyword evidence="7" id="KW-0560">Oxidoreductase</keyword>
<proteinExistence type="inferred from homology"/>
<dbReference type="GO" id="GO:0005524">
    <property type="term" value="F:ATP binding"/>
    <property type="evidence" value="ECO:0007669"/>
    <property type="project" value="UniProtKB-KW"/>
</dbReference>
<dbReference type="PROSITE" id="PS00113">
    <property type="entry name" value="ADENYLATE_KINASE"/>
    <property type="match status" value="1"/>
</dbReference>
<dbReference type="GO" id="GO:0016491">
    <property type="term" value="F:oxidoreductase activity"/>
    <property type="evidence" value="ECO:0007669"/>
    <property type="project" value="UniProtKB-KW"/>
</dbReference>
<feature type="binding site" evidence="10">
    <location>
        <position position="278"/>
    </location>
    <ligand>
        <name>a ribonucleoside 5'-phosphate</name>
        <dbReference type="ChEBI" id="CHEBI:58043"/>
    </ligand>
</feature>
<reference evidence="13 14" key="1">
    <citation type="submission" date="2017-12" db="EMBL/GenBank/DDBJ databases">
        <title>Sequencing, de novo assembly and annotation of complete genome of a new Thraustochytrid species, strain FCC1311.</title>
        <authorList>
            <person name="Sedici K."/>
            <person name="Godart F."/>
            <person name="Aiese Cigliano R."/>
            <person name="Sanseverino W."/>
            <person name="Barakat M."/>
            <person name="Ortet P."/>
            <person name="Marechal E."/>
            <person name="Cagnac O."/>
            <person name="Amato A."/>
        </authorList>
    </citation>
    <scope>NUCLEOTIDE SEQUENCE [LARGE SCALE GENOMIC DNA]</scope>
</reference>
<comment type="subunit">
    <text evidence="10">Monomer.</text>
</comment>
<dbReference type="Pfam" id="PF00406">
    <property type="entry name" value="ADK"/>
    <property type="match status" value="1"/>
</dbReference>
<dbReference type="PROSITE" id="PS50866">
    <property type="entry name" value="GOLD"/>
    <property type="match status" value="1"/>
</dbReference>
<dbReference type="GO" id="GO:0005634">
    <property type="term" value="C:nucleus"/>
    <property type="evidence" value="ECO:0007669"/>
    <property type="project" value="UniProtKB-SubCell"/>
</dbReference>
<dbReference type="SUPFAM" id="SSF52540">
    <property type="entry name" value="P-loop containing nucleoside triphosphate hydrolases"/>
    <property type="match status" value="1"/>
</dbReference>
<feature type="binding site" evidence="10">
    <location>
        <begin position="218"/>
        <end position="221"/>
    </location>
    <ligand>
        <name>a ribonucleoside 5'-phosphate</name>
        <dbReference type="ChEBI" id="CHEBI:58043"/>
    </ligand>
</feature>
<dbReference type="InterPro" id="IPR023210">
    <property type="entry name" value="NADP_OxRdtase_dom"/>
</dbReference>
<dbReference type="InterPro" id="IPR000850">
    <property type="entry name" value="Adenylat/UMP-CMP_kin"/>
</dbReference>
<dbReference type="Gene3D" id="3.20.20.100">
    <property type="entry name" value="NADP-dependent oxidoreductase domain"/>
    <property type="match status" value="1"/>
</dbReference>
<dbReference type="SUPFAM" id="SSF101576">
    <property type="entry name" value="Supernatant protein factor (SPF), C-terminal domain"/>
    <property type="match status" value="1"/>
</dbReference>
<evidence type="ECO:0000256" key="3">
    <source>
        <dbReference type="ARBA" id="ARBA00022741"/>
    </source>
</evidence>
<dbReference type="EC" id="2.7.4.14" evidence="10"/>
<comment type="domain">
    <text evidence="10">Consists of three domains, a large central CORE domain and two small peripheral domains, NMPbind and LID, which undergo movements during catalysis. The LID domain closes over the site of phosphoryl transfer upon ATP binding. Assembling and dissambling the active center during each catalytic cycle provides an effective means to prevent ATP hydrolysis.</text>
</comment>
<dbReference type="HAMAP" id="MF_03172">
    <property type="entry name" value="Adenylate_kinase_UMP_CMP_kin"/>
    <property type="match status" value="1"/>
</dbReference>
<keyword evidence="5 10" id="KW-0067">ATP-binding</keyword>
<dbReference type="Proteomes" id="UP000241890">
    <property type="component" value="Unassembled WGS sequence"/>
</dbReference>
<feature type="binding site" evidence="10">
    <location>
        <position position="306"/>
    </location>
    <ligand>
        <name>ATP</name>
        <dbReference type="ChEBI" id="CHEBI:30616"/>
    </ligand>
</feature>
<evidence type="ECO:0000256" key="2">
    <source>
        <dbReference type="ARBA" id="ARBA00022679"/>
    </source>
</evidence>
<feature type="binding site" evidence="10">
    <location>
        <position position="169"/>
    </location>
    <ligand>
        <name>a ribonucleoside 5'-phosphate</name>
        <dbReference type="ChEBI" id="CHEBI:58043"/>
    </ligand>
</feature>
<dbReference type="InterPro" id="IPR036598">
    <property type="entry name" value="GOLD_dom_sf"/>
</dbReference>
<comment type="catalytic activity">
    <reaction evidence="10">
        <text>dCMP + ATP = dCDP + ADP</text>
        <dbReference type="Rhea" id="RHEA:25094"/>
        <dbReference type="ChEBI" id="CHEBI:30616"/>
        <dbReference type="ChEBI" id="CHEBI:57566"/>
        <dbReference type="ChEBI" id="CHEBI:58593"/>
        <dbReference type="ChEBI" id="CHEBI:456216"/>
        <dbReference type="EC" id="2.7.4.14"/>
    </reaction>
</comment>
<dbReference type="GO" id="GO:0033862">
    <property type="term" value="F:UMP kinase activity"/>
    <property type="evidence" value="ECO:0007669"/>
    <property type="project" value="RHEA"/>
</dbReference>
<dbReference type="CDD" id="cd01428">
    <property type="entry name" value="ADK"/>
    <property type="match status" value="1"/>
</dbReference>
<comment type="similarity">
    <text evidence="10">Belongs to the adenylate kinase family. UMP-CMP kinase subfamily.</text>
</comment>
<keyword evidence="6 10" id="KW-0665">Pyrimidine biosynthesis</keyword>
<dbReference type="HAMAP" id="MF_00235">
    <property type="entry name" value="Adenylate_kinase_Adk"/>
    <property type="match status" value="1"/>
</dbReference>
<feature type="binding site" evidence="10">
    <location>
        <begin position="143"/>
        <end position="148"/>
    </location>
    <ligand>
        <name>ATP</name>
        <dbReference type="ChEBI" id="CHEBI:30616"/>
    </ligand>
</feature>
<dbReference type="GO" id="GO:0036431">
    <property type="term" value="F:dCMP kinase activity"/>
    <property type="evidence" value="ECO:0007669"/>
    <property type="project" value="RHEA"/>
</dbReference>
<evidence type="ECO:0000256" key="4">
    <source>
        <dbReference type="ARBA" id="ARBA00022777"/>
    </source>
</evidence>
<sequence>MSHTTVEVQAGAVHEVSLNAQAGEEIHWAFKTEGGDIAFCVLLERPDGNLLTLVAKDRISSEVKAVKGKATTPEAGCIWLQFDNGYSWVTNKTLTFSISHMPASDAKAFASSSSPPADGVQASDAADKDGGPSKVLFVLGAPGSGKGTQCTKLAEAFQYCHLSAGDLLRAERKNPDSKDGALIEAYIKEGKIVPIEITVKLLLSAMAADTAPCYLIDGFPRNQDNLEGWIRETSGRSDIEVLGVLFFDCPEQIITERILERGKSSGRSDDNAVAIKKRLATFRNETMPIVEYFEKREQVWRIDTNRPISDIFTNLCTLLNKILPVSAAPALESGPGGNENGATAAAPAKVASWQAKATSTAVPAPAPAPAPALAPGSPNGVGNGAASAVVLEQSKNAGQPLRVILGSMTMGGPVNRRDSAKMFQMFAEAPAVQKHLTASKVEVDTARMYQSGETEVVISDVFAKQPALADNFMVATKANPFPGAGENLRPESVKAQLEDSLRALRLDSVDVFYLHAPDHSTKIEATLEAVQALYRAGKFRELGLSNFSAWETVQVYYICKERGYVLPTLYQGMYNGITRAVEQELLPALRALGIRFYAYNPLAGGFLTGKHRSLVQFPKDGRFGETAWGIRYRDRFWKPEYFKALDVITAACEENDIAMTSASIRWLMHHSALRGGLNDGIILGASSLGHLETNLAAADEGPLPKAVVAAFNQAWETCQPACPAYAR</sequence>
<dbReference type="InParanoid" id="A0A2R5GV34"/>
<dbReference type="EMBL" id="BEYU01000106">
    <property type="protein sequence ID" value="GBG31774.1"/>
    <property type="molecule type" value="Genomic_DNA"/>
</dbReference>
<dbReference type="InterPro" id="IPR033690">
    <property type="entry name" value="Adenylat_kinase_CS"/>
</dbReference>
<comment type="caution">
    <text evidence="13">The sequence shown here is derived from an EMBL/GenBank/DDBJ whole genome shotgun (WGS) entry which is preliminary data.</text>
</comment>
<protein>
    <recommendedName>
        <fullName evidence="10">UMP-CMP kinase</fullName>
        <ecNumber evidence="10">2.7.4.14</ecNumber>
    </recommendedName>
    <alternativeName>
        <fullName evidence="10">Deoxycytidylate kinase</fullName>
        <shortName evidence="10">CK</shortName>
        <shortName evidence="10">dCMP kinase</shortName>
    </alternativeName>
    <alternativeName>
        <fullName evidence="10">Uridine monophosphate/cytidine monophosphate kinase</fullName>
        <shortName evidence="10">UMP/CMP kinase</shortName>
        <shortName evidence="10">UMP/CMPK</shortName>
    </alternativeName>
</protein>
<dbReference type="GO" id="GO:0006221">
    <property type="term" value="P:pyrimidine nucleotide biosynthetic process"/>
    <property type="evidence" value="ECO:0007669"/>
    <property type="project" value="UniProtKB-UniRule"/>
</dbReference>
<dbReference type="Gene3D" id="2.60.120.680">
    <property type="entry name" value="GOLD domain"/>
    <property type="match status" value="1"/>
</dbReference>
<comment type="catalytic activity">
    <reaction evidence="10">
        <text>CMP + ATP = CDP + ADP</text>
        <dbReference type="Rhea" id="RHEA:11600"/>
        <dbReference type="ChEBI" id="CHEBI:30616"/>
        <dbReference type="ChEBI" id="CHEBI:58069"/>
        <dbReference type="ChEBI" id="CHEBI:60377"/>
        <dbReference type="ChEBI" id="CHEBI:456216"/>
        <dbReference type="EC" id="2.7.4.14"/>
    </reaction>
</comment>
<dbReference type="OrthoDB" id="2310150at2759"/>
<dbReference type="Pfam" id="PF00248">
    <property type="entry name" value="Aldo_ket_red"/>
    <property type="match status" value="1"/>
</dbReference>
<feature type="domain" description="GOLD" evidence="12">
    <location>
        <begin position="1"/>
        <end position="100"/>
    </location>
</feature>
<accession>A0A2R5GV34</accession>
<dbReference type="GO" id="GO:0006207">
    <property type="term" value="P:'de novo' pyrimidine nucleobase biosynthetic process"/>
    <property type="evidence" value="ECO:0007669"/>
    <property type="project" value="InterPro"/>
</dbReference>
<evidence type="ECO:0000313" key="13">
    <source>
        <dbReference type="EMBL" id="GBG31774.1"/>
    </source>
</evidence>
<evidence type="ECO:0000313" key="14">
    <source>
        <dbReference type="Proteomes" id="UP000241890"/>
    </source>
</evidence>
<evidence type="ECO:0000256" key="10">
    <source>
        <dbReference type="HAMAP-Rule" id="MF_03172"/>
    </source>
</evidence>
<dbReference type="PRINTS" id="PR00094">
    <property type="entry name" value="ADENYLTKNASE"/>
</dbReference>
<name>A0A2R5GV34_9STRA</name>
<dbReference type="InterPro" id="IPR018170">
    <property type="entry name" value="Aldo/ket_reductase_CS"/>
</dbReference>
<dbReference type="PANTHER" id="PTHR43364">
    <property type="entry name" value="NADH-SPECIFIC METHYLGLYOXAL REDUCTASE-RELATED"/>
    <property type="match status" value="1"/>
</dbReference>
<evidence type="ECO:0000256" key="1">
    <source>
        <dbReference type="ARBA" id="ARBA00022490"/>
    </source>
</evidence>
<feature type="binding site" evidence="10">
    <location>
        <position position="267"/>
    </location>
    <ligand>
        <name>a ribonucleoside 5'-phosphate</name>
        <dbReference type="ChEBI" id="CHEBI:58043"/>
    </ligand>
</feature>
<comment type="catalytic activity">
    <reaction evidence="9 10">
        <text>UMP + ATP = UDP + ADP</text>
        <dbReference type="Rhea" id="RHEA:24400"/>
        <dbReference type="ChEBI" id="CHEBI:30616"/>
        <dbReference type="ChEBI" id="CHEBI:57865"/>
        <dbReference type="ChEBI" id="CHEBI:58223"/>
        <dbReference type="ChEBI" id="CHEBI:456216"/>
        <dbReference type="EC" id="2.7.4.14"/>
    </reaction>
</comment>
<feature type="compositionally biased region" description="Low complexity" evidence="11">
    <location>
        <begin position="107"/>
        <end position="117"/>
    </location>
</feature>
<feature type="region of interest" description="NMPbind" evidence="10">
    <location>
        <begin position="163"/>
        <end position="193"/>
    </location>
</feature>
<feature type="binding site" evidence="10">
    <location>
        <position position="261"/>
    </location>
    <ligand>
        <name>ATP</name>
        <dbReference type="ChEBI" id="CHEBI:30616"/>
    </ligand>
</feature>
<feature type="region of interest" description="LID" evidence="10">
    <location>
        <begin position="260"/>
        <end position="270"/>
    </location>
</feature>
<feature type="region of interest" description="Disordered" evidence="11">
    <location>
        <begin position="107"/>
        <end position="128"/>
    </location>
</feature>
<dbReference type="SUPFAM" id="SSF51430">
    <property type="entry name" value="NAD(P)-linked oxidoreductase"/>
    <property type="match status" value="1"/>
</dbReference>
<keyword evidence="2 10" id="KW-0808">Transferase</keyword>
<evidence type="ECO:0000256" key="8">
    <source>
        <dbReference type="ARBA" id="ARBA00023242"/>
    </source>
</evidence>
<dbReference type="CDD" id="cd19075">
    <property type="entry name" value="AKR_AKR7A1-5"/>
    <property type="match status" value="1"/>
</dbReference>
<keyword evidence="8 10" id="KW-0539">Nucleus</keyword>
<dbReference type="InterPro" id="IPR050523">
    <property type="entry name" value="AKR_Detox_Biosynth"/>
</dbReference>
<dbReference type="InterPro" id="IPR006266">
    <property type="entry name" value="UMP_CMP_kinase"/>
</dbReference>
<evidence type="ECO:0000256" key="9">
    <source>
        <dbReference type="ARBA" id="ARBA00048116"/>
    </source>
</evidence>
<dbReference type="PANTHER" id="PTHR43364:SF4">
    <property type="entry name" value="NAD(P)-LINKED OXIDOREDUCTASE SUPERFAMILY PROTEIN"/>
    <property type="match status" value="1"/>
</dbReference>
<evidence type="ECO:0000256" key="5">
    <source>
        <dbReference type="ARBA" id="ARBA00022840"/>
    </source>
</evidence>
<dbReference type="NCBIfam" id="TIGR01359">
    <property type="entry name" value="UMP_CMP_kin_fam"/>
    <property type="match status" value="1"/>
</dbReference>
<dbReference type="InterPro" id="IPR009038">
    <property type="entry name" value="GOLD_dom"/>
</dbReference>
<comment type="cofactor">
    <cofactor evidence="10">
        <name>Mg(2+)</name>
        <dbReference type="ChEBI" id="CHEBI:18420"/>
    </cofactor>
    <text evidence="10">Binds 1 Mg(2+) ion per monomer.</text>
</comment>
<comment type="subcellular location">
    <subcellularLocation>
        <location evidence="10">Cytoplasm</location>
    </subcellularLocation>
    <subcellularLocation>
        <location evidence="10">Nucleus</location>
    </subcellularLocation>
</comment>
<keyword evidence="3 10" id="KW-0547">Nucleotide-binding</keyword>
<comment type="function">
    <text evidence="10">Catalyzes the phosphorylation of pyrimidine nucleoside monophosphates at the expense of ATP. Plays an important role in de novo pyrimidine nucleotide biosynthesis. Has preference for UMP and CMP as phosphate acceptors.</text>
</comment>
<evidence type="ECO:0000256" key="7">
    <source>
        <dbReference type="ARBA" id="ARBA00023002"/>
    </source>
</evidence>
<keyword evidence="1 10" id="KW-0963">Cytoplasm</keyword>
<organism evidence="13 14">
    <name type="scientific">Hondaea fermentalgiana</name>
    <dbReference type="NCBI Taxonomy" id="2315210"/>
    <lineage>
        <taxon>Eukaryota</taxon>
        <taxon>Sar</taxon>
        <taxon>Stramenopiles</taxon>
        <taxon>Bigyra</taxon>
        <taxon>Labyrinthulomycetes</taxon>
        <taxon>Thraustochytrida</taxon>
        <taxon>Thraustochytriidae</taxon>
        <taxon>Hondaea</taxon>
    </lineage>
</organism>
<keyword evidence="14" id="KW-1185">Reference proteome</keyword>
<keyword evidence="4 10" id="KW-0418">Kinase</keyword>
<evidence type="ECO:0000256" key="11">
    <source>
        <dbReference type="SAM" id="MobiDB-lite"/>
    </source>
</evidence>